<gene>
    <name evidence="1" type="ORF">Verru16b_00104</name>
</gene>
<dbReference type="PATRIC" id="fig|1838286.3.peg.102"/>
<accession>A0A1I7PHI2</accession>
<dbReference type="Pfam" id="PF07586">
    <property type="entry name" value="HXXSHH"/>
    <property type="match status" value="1"/>
</dbReference>
<evidence type="ECO:0000313" key="1">
    <source>
        <dbReference type="EMBL" id="AOS43065.1"/>
    </source>
</evidence>
<proteinExistence type="predicted"/>
<organism evidence="1 2">
    <name type="scientific">Lacunisphaera limnophila</name>
    <dbReference type="NCBI Taxonomy" id="1838286"/>
    <lineage>
        <taxon>Bacteria</taxon>
        <taxon>Pseudomonadati</taxon>
        <taxon>Verrucomicrobiota</taxon>
        <taxon>Opitutia</taxon>
        <taxon>Opitutales</taxon>
        <taxon>Opitutaceae</taxon>
        <taxon>Lacunisphaera</taxon>
    </lineage>
</organism>
<protein>
    <recommendedName>
        <fullName evidence="3">DUF1552 domain-containing protein</fullName>
    </recommendedName>
</protein>
<dbReference type="InterPro" id="IPR011447">
    <property type="entry name" value="DUF1552"/>
</dbReference>
<name>A0A1I7PHI2_9BACT</name>
<reference evidence="1 2" key="1">
    <citation type="submission" date="2016-06" db="EMBL/GenBank/DDBJ databases">
        <title>Three novel species with peptidoglycan cell walls form the new genus Lacunisphaera gen. nov. in the family Opitutaceae of the verrucomicrobial subdivision 4.</title>
        <authorList>
            <person name="Rast P."/>
            <person name="Gloeckner I."/>
            <person name="Jogler M."/>
            <person name="Boedeker C."/>
            <person name="Jeske O."/>
            <person name="Wiegand S."/>
            <person name="Reinhardt R."/>
            <person name="Schumann P."/>
            <person name="Rohde M."/>
            <person name="Spring S."/>
            <person name="Gloeckner F.O."/>
            <person name="Jogler C."/>
        </authorList>
    </citation>
    <scope>NUCLEOTIDE SEQUENCE [LARGE SCALE GENOMIC DNA]</scope>
    <source>
        <strain evidence="1 2">IG16b</strain>
    </source>
</reference>
<dbReference type="RefSeq" id="WP_218918793.1">
    <property type="nucleotide sequence ID" value="NZ_CP016094.1"/>
</dbReference>
<keyword evidence="2" id="KW-1185">Reference proteome</keyword>
<dbReference type="KEGG" id="obg:Verru16b_00104"/>
<dbReference type="PROSITE" id="PS51318">
    <property type="entry name" value="TAT"/>
    <property type="match status" value="1"/>
</dbReference>
<evidence type="ECO:0008006" key="3">
    <source>
        <dbReference type="Google" id="ProtNLM"/>
    </source>
</evidence>
<evidence type="ECO:0000313" key="2">
    <source>
        <dbReference type="Proteomes" id="UP000095228"/>
    </source>
</evidence>
<dbReference type="EMBL" id="CP016094">
    <property type="protein sequence ID" value="AOS43065.1"/>
    <property type="molecule type" value="Genomic_DNA"/>
</dbReference>
<dbReference type="STRING" id="1838286.Verru16b_00104"/>
<dbReference type="AlphaFoldDB" id="A0A1I7PHI2"/>
<sequence>MNHPSPAPYVATRRALTRRRFLQGTGTLLALPFLEAMLPGFVRAAESSSPLAPGAKPRRMFGICNNLGLLGDNFFPTGAGKDYLASPYLQMLGEHRNDFTVFSGVSHPNVDGGHPADIAFLTAAPHPASSSFRNTISLDQHIAERIGSQTRFPSLTLAVNTSTRSLSWTGAGVAIPPEEKAAEVFRQLFLQGTPEQIEAQIRELDTGRSILDAVAGQAKSLARDVGARDRDRLDQYFTSVRDLEHRLQASKGWERRPKPVVNAPVPVDPPSPAQYMAKVKVMYDLVRLAFETDSTRSITLMLNSVGTPVPQIAGEAITDDYHNLSHHGKSQDKLTQLQVLDEWHMKLLGGLLRDLKGVREGGDTLLDRTMILYGSNLGDANAHSTTNMPTLFAGGDSATASTWCSTRTGITRCPISSSRCCSGWASRKAASPRPPAACTGWRWCEEETTGFMATKSTKRRDRRRTTWPGMGGACFLVFAAASALSAAEPREVVIDFETAEIGKPVPAWTEQGVVFSLAGPLAHSQAVGRVMFFPYLPTERKGILNAMAHEQQVPLQVKFPAPVAAVTLVLWGSTGCPAKLQAFDREDRLVAEAAVRAVPGRKTPADPVPQFELTLRAAEIATIRLSGPRTGEYLAADEVRFVPVGPGH</sequence>
<dbReference type="InterPro" id="IPR006311">
    <property type="entry name" value="TAT_signal"/>
</dbReference>
<dbReference type="Proteomes" id="UP000095228">
    <property type="component" value="Chromosome"/>
</dbReference>